<dbReference type="AlphaFoldDB" id="A0AAJ5TCS4"/>
<protein>
    <submittedName>
        <fullName evidence="1">Uncharacterized protein</fullName>
    </submittedName>
</protein>
<evidence type="ECO:0000313" key="2">
    <source>
        <dbReference type="Proteomes" id="UP000289629"/>
    </source>
</evidence>
<gene>
    <name evidence="1" type="ORF">NCTC10125_00520</name>
</gene>
<dbReference type="Proteomes" id="UP000289629">
    <property type="component" value="Chromosome"/>
</dbReference>
<dbReference type="EMBL" id="LR214971">
    <property type="protein sequence ID" value="VEU62065.1"/>
    <property type="molecule type" value="Genomic_DNA"/>
</dbReference>
<evidence type="ECO:0000313" key="1">
    <source>
        <dbReference type="EMBL" id="VEU62065.1"/>
    </source>
</evidence>
<reference evidence="1 2" key="1">
    <citation type="submission" date="2019-01" db="EMBL/GenBank/DDBJ databases">
        <authorList>
            <consortium name="Pathogen Informatics"/>
        </authorList>
    </citation>
    <scope>NUCLEOTIDE SEQUENCE [LARGE SCALE GENOMIC DNA]</scope>
    <source>
        <strain evidence="1 2">NCTC10125</strain>
    </source>
</reference>
<organism evidence="1 2">
    <name type="scientific">Mesomycoplasma dispar</name>
    <dbReference type="NCBI Taxonomy" id="86660"/>
    <lineage>
        <taxon>Bacteria</taxon>
        <taxon>Bacillati</taxon>
        <taxon>Mycoplasmatota</taxon>
        <taxon>Mycoplasmoidales</taxon>
        <taxon>Metamycoplasmataceae</taxon>
        <taxon>Mesomycoplasma</taxon>
    </lineage>
</organism>
<proteinExistence type="predicted"/>
<sequence length="31" mass="3562">MKQNKFSINSKLTKKYYDYGINGLISAHGKN</sequence>
<name>A0AAJ5TCS4_9BACT</name>
<accession>A0AAJ5TCS4</accession>